<accession>A0A6A6RV65</accession>
<name>A0A6A6RV65_9PLEO</name>
<gene>
    <name evidence="1" type="ORF">P280DRAFT_527731</name>
</gene>
<sequence length="304" mass="34342">MEPLGRLSEQQKCFFSHNASISTTSRIANMTSFDLPFRHAPNPPTQQVQTCPFATAPPVSCNGHLQPSQQLCTQCTFTHAVFLSEAAINLANPNLQLLVEQVREARSTYAIRVHGMHLCVSESFFDIPMYKLTFKYLGYRPDKRPLCSFVSQPNNYCENCVLLAAAAGLRDELDIVRYRCVISDATYSHTPFQQAWTPADGCTRTIGENEVCEACSNKFSQLAREQESSKGKDWEMWNLYFDIDERPVRLNKDMVKDRQLGKGPTTKLMEALDTLAMEKAVHWSSRGKYTGGGIFKERRGSMSK</sequence>
<reference evidence="1" key="1">
    <citation type="journal article" date="2020" name="Stud. Mycol.">
        <title>101 Dothideomycetes genomes: a test case for predicting lifestyles and emergence of pathogens.</title>
        <authorList>
            <person name="Haridas S."/>
            <person name="Albert R."/>
            <person name="Binder M."/>
            <person name="Bloem J."/>
            <person name="Labutti K."/>
            <person name="Salamov A."/>
            <person name="Andreopoulos B."/>
            <person name="Baker S."/>
            <person name="Barry K."/>
            <person name="Bills G."/>
            <person name="Bluhm B."/>
            <person name="Cannon C."/>
            <person name="Castanera R."/>
            <person name="Culley D."/>
            <person name="Daum C."/>
            <person name="Ezra D."/>
            <person name="Gonzalez J."/>
            <person name="Henrissat B."/>
            <person name="Kuo A."/>
            <person name="Liang C."/>
            <person name="Lipzen A."/>
            <person name="Lutzoni F."/>
            <person name="Magnuson J."/>
            <person name="Mondo S."/>
            <person name="Nolan M."/>
            <person name="Ohm R."/>
            <person name="Pangilinan J."/>
            <person name="Park H.-J."/>
            <person name="Ramirez L."/>
            <person name="Alfaro M."/>
            <person name="Sun H."/>
            <person name="Tritt A."/>
            <person name="Yoshinaga Y."/>
            <person name="Zwiers L.-H."/>
            <person name="Turgeon B."/>
            <person name="Goodwin S."/>
            <person name="Spatafora J."/>
            <person name="Crous P."/>
            <person name="Grigoriev I."/>
        </authorList>
    </citation>
    <scope>NUCLEOTIDE SEQUENCE</scope>
    <source>
        <strain evidence="1">CBS 473.64</strain>
    </source>
</reference>
<proteinExistence type="predicted"/>
<dbReference type="AlphaFoldDB" id="A0A6A6RV65"/>
<evidence type="ECO:0000313" key="2">
    <source>
        <dbReference type="Proteomes" id="UP000799753"/>
    </source>
</evidence>
<dbReference type="Proteomes" id="UP000799753">
    <property type="component" value="Unassembled WGS sequence"/>
</dbReference>
<protein>
    <submittedName>
        <fullName evidence="1">Uncharacterized protein</fullName>
    </submittedName>
</protein>
<organism evidence="1 2">
    <name type="scientific">Massarina eburnea CBS 473.64</name>
    <dbReference type="NCBI Taxonomy" id="1395130"/>
    <lineage>
        <taxon>Eukaryota</taxon>
        <taxon>Fungi</taxon>
        <taxon>Dikarya</taxon>
        <taxon>Ascomycota</taxon>
        <taxon>Pezizomycotina</taxon>
        <taxon>Dothideomycetes</taxon>
        <taxon>Pleosporomycetidae</taxon>
        <taxon>Pleosporales</taxon>
        <taxon>Massarineae</taxon>
        <taxon>Massarinaceae</taxon>
        <taxon>Massarina</taxon>
    </lineage>
</organism>
<evidence type="ECO:0000313" key="1">
    <source>
        <dbReference type="EMBL" id="KAF2639220.1"/>
    </source>
</evidence>
<keyword evidence="2" id="KW-1185">Reference proteome</keyword>
<dbReference type="EMBL" id="MU006787">
    <property type="protein sequence ID" value="KAF2639220.1"/>
    <property type="molecule type" value="Genomic_DNA"/>
</dbReference>